<protein>
    <recommendedName>
        <fullName evidence="6">DUF3823 domain-containing protein</fullName>
    </recommendedName>
</protein>
<evidence type="ECO:0000313" key="5">
    <source>
        <dbReference type="Proteomes" id="UP000766986"/>
    </source>
</evidence>
<evidence type="ECO:0000313" key="4">
    <source>
        <dbReference type="Proteomes" id="UP000717835"/>
    </source>
</evidence>
<feature type="chain" id="PRO_5036999970" description="DUF3823 domain-containing protein" evidence="1">
    <location>
        <begin position="23"/>
        <end position="335"/>
    </location>
</feature>
<sequence>MKRAFPLLSIFFLMAVLCGCNSDVFIDSCAPATDNMQVPADGSASTLRFGSDNWYVRGLFLEKKDQYEEIQGDIYAPDGTQLYFDVPFHFSDLGLAKYVVSYPQFSLTLERTGGKKLRISDAENIGLESCRLSLGVGNEYEYREVELLLEPSPRYRLDSIVYSLDSWYLEQDSARTDRMVISPTNLTDNPWKYPLHPYDSFRQSFTFRGGDEWHPGIDPSLFQMFGTEMPVVPVPRLDKYNSPALLGDELPLSGENYEFPLSDELLAVTDTVVVPPGKAVECTVKCWFRYTSVPYKIYASCPQTDRRRVLEGRADLYTPQSYSLTTAVRDVNINK</sequence>
<dbReference type="Proteomes" id="UP000717835">
    <property type="component" value="Unassembled WGS sequence"/>
</dbReference>
<dbReference type="EMBL" id="JACLYZ010000002">
    <property type="protein sequence ID" value="MBM6733953.1"/>
    <property type="molecule type" value="Genomic_DNA"/>
</dbReference>
<evidence type="ECO:0008006" key="6">
    <source>
        <dbReference type="Google" id="ProtNLM"/>
    </source>
</evidence>
<evidence type="ECO:0000313" key="2">
    <source>
        <dbReference type="EMBL" id="HJF91298.1"/>
    </source>
</evidence>
<comment type="caution">
    <text evidence="2">The sequence shown here is derived from an EMBL/GenBank/DDBJ whole genome shotgun (WGS) entry which is preliminary data.</text>
</comment>
<accession>A0A921LBN2</accession>
<reference evidence="2" key="4">
    <citation type="submission" date="2021-09" db="EMBL/GenBank/DDBJ databases">
        <authorList>
            <person name="Gilroy R."/>
        </authorList>
    </citation>
    <scope>NUCLEOTIDE SEQUENCE</scope>
    <source>
        <strain evidence="2">CHK55-1828</strain>
    </source>
</reference>
<proteinExistence type="predicted"/>
<dbReference type="OrthoDB" id="1322980at2"/>
<dbReference type="RefSeq" id="WP_139247682.1">
    <property type="nucleotide sequence ID" value="NZ_CAUDDV010000004.1"/>
</dbReference>
<dbReference type="Proteomes" id="UP000766986">
    <property type="component" value="Unassembled WGS sequence"/>
</dbReference>
<keyword evidence="1" id="KW-0732">Signal</keyword>
<reference evidence="3 5" key="3">
    <citation type="journal article" date="2021" name="Sci. Rep.">
        <title>The distribution of antibiotic resistance genes in chicken gut microbiota commensals.</title>
        <authorList>
            <person name="Juricova H."/>
            <person name="Matiasovicova J."/>
            <person name="Kubasova T."/>
            <person name="Cejkova D."/>
            <person name="Rychlik I."/>
        </authorList>
    </citation>
    <scope>NUCLEOTIDE SEQUENCE [LARGE SCALE GENOMIC DNA]</scope>
    <source>
        <strain evidence="3 5">An772</strain>
    </source>
</reference>
<reference evidence="2" key="2">
    <citation type="journal article" date="2021" name="PeerJ">
        <title>Extensive microbial diversity within the chicken gut microbiome revealed by metagenomics and culture.</title>
        <authorList>
            <person name="Gilroy R."/>
            <person name="Ravi A."/>
            <person name="Getino M."/>
            <person name="Pursley I."/>
            <person name="Horton D.L."/>
            <person name="Alikhan N.F."/>
            <person name="Baker D."/>
            <person name="Gharbi K."/>
            <person name="Hall N."/>
            <person name="Watson M."/>
            <person name="Adriaenssens E.M."/>
            <person name="Foster-Nyarko E."/>
            <person name="Jarju S."/>
            <person name="Secka A."/>
            <person name="Antonio M."/>
            <person name="Oren A."/>
            <person name="Chaudhuri R.R."/>
            <person name="La Ragione R."/>
            <person name="Hildebrand F."/>
            <person name="Pallen M.J."/>
        </authorList>
    </citation>
    <scope>NUCLEOTIDE SEQUENCE</scope>
    <source>
        <strain evidence="2">CHK55-1828</strain>
    </source>
</reference>
<evidence type="ECO:0000313" key="3">
    <source>
        <dbReference type="EMBL" id="MBM6733953.1"/>
    </source>
</evidence>
<dbReference type="AlphaFoldDB" id="A0A921LBN2"/>
<feature type="signal peptide" evidence="1">
    <location>
        <begin position="1"/>
        <end position="22"/>
    </location>
</feature>
<dbReference type="PROSITE" id="PS51257">
    <property type="entry name" value="PROKAR_LIPOPROTEIN"/>
    <property type="match status" value="1"/>
</dbReference>
<name>A0A921LBN2_9BACT</name>
<dbReference type="EMBL" id="DYVX01000022">
    <property type="protein sequence ID" value="HJF91298.1"/>
    <property type="molecule type" value="Genomic_DNA"/>
</dbReference>
<evidence type="ECO:0000256" key="1">
    <source>
        <dbReference type="SAM" id="SignalP"/>
    </source>
</evidence>
<reference evidence="3" key="1">
    <citation type="submission" date="2020-08" db="EMBL/GenBank/DDBJ databases">
        <authorList>
            <person name="Cejkova D."/>
            <person name="Kubasova T."/>
            <person name="Jahodarova E."/>
            <person name="Rychlik I."/>
        </authorList>
    </citation>
    <scope>NUCLEOTIDE SEQUENCE</scope>
    <source>
        <strain evidence="3">An772</strain>
    </source>
</reference>
<keyword evidence="5" id="KW-1185">Reference proteome</keyword>
<organism evidence="2 4">
    <name type="scientific">Mediterranea massiliensis</name>
    <dbReference type="NCBI Taxonomy" id="1841865"/>
    <lineage>
        <taxon>Bacteria</taxon>
        <taxon>Pseudomonadati</taxon>
        <taxon>Bacteroidota</taxon>
        <taxon>Bacteroidia</taxon>
        <taxon>Bacteroidales</taxon>
        <taxon>Bacteroidaceae</taxon>
        <taxon>Mediterranea</taxon>
    </lineage>
</organism>
<gene>
    <name evidence="3" type="ORF">H7U35_01755</name>
    <name evidence="2" type="ORF">K8W02_02790</name>
</gene>